<dbReference type="Gene3D" id="3.40.50.720">
    <property type="entry name" value="NAD(P)-binding Rossmann-like Domain"/>
    <property type="match status" value="1"/>
</dbReference>
<comment type="similarity">
    <text evidence="1">Belongs to the short-chain dehydrogenases/reductases (SDR) family.</text>
</comment>
<dbReference type="PROSITE" id="PS00061">
    <property type="entry name" value="ADH_SHORT"/>
    <property type="match status" value="1"/>
</dbReference>
<keyword evidence="5" id="KW-1185">Reference proteome</keyword>
<dbReference type="EC" id="1.1.1.-" evidence="4"/>
<dbReference type="GO" id="GO:0016491">
    <property type="term" value="F:oxidoreductase activity"/>
    <property type="evidence" value="ECO:0007669"/>
    <property type="project" value="UniProtKB-KW"/>
</dbReference>
<dbReference type="SUPFAM" id="SSF51735">
    <property type="entry name" value="NAD(P)-binding Rossmann-fold domains"/>
    <property type="match status" value="1"/>
</dbReference>
<dbReference type="InterPro" id="IPR057326">
    <property type="entry name" value="KR_dom"/>
</dbReference>
<proteinExistence type="inferred from homology"/>
<evidence type="ECO:0000313" key="4">
    <source>
        <dbReference type="EMBL" id="MFC6389299.1"/>
    </source>
</evidence>
<name>A0ABW1WPS3_9HYPH</name>
<dbReference type="EMBL" id="JBHSTT010000027">
    <property type="protein sequence ID" value="MFC6389299.1"/>
    <property type="molecule type" value="Genomic_DNA"/>
</dbReference>
<evidence type="ECO:0000259" key="3">
    <source>
        <dbReference type="SMART" id="SM00822"/>
    </source>
</evidence>
<dbReference type="Proteomes" id="UP001596237">
    <property type="component" value="Unassembled WGS sequence"/>
</dbReference>
<dbReference type="Pfam" id="PF13561">
    <property type="entry name" value="adh_short_C2"/>
    <property type="match status" value="1"/>
</dbReference>
<comment type="caution">
    <text evidence="4">The sequence shown here is derived from an EMBL/GenBank/DDBJ whole genome shotgun (WGS) entry which is preliminary data.</text>
</comment>
<dbReference type="InterPro" id="IPR020904">
    <property type="entry name" value="Sc_DH/Rdtase_CS"/>
</dbReference>
<dbReference type="PANTHER" id="PTHR43639:SF1">
    <property type="entry name" value="SHORT-CHAIN DEHYDROGENASE_REDUCTASE FAMILY PROTEIN"/>
    <property type="match status" value="1"/>
</dbReference>
<dbReference type="SMART" id="SM00822">
    <property type="entry name" value="PKS_KR"/>
    <property type="match status" value="1"/>
</dbReference>
<sequence>MSEPPTPATYLLITGASSGIGREMAVSLSGQYRLILSGRDPGRLQQTRQACQAPDRHLCWARDLADVTTLAQALPAFLRENDARVTGFVHGAALLKVLPLRSITIGHALDVMNTNVMAALEITRLLLRKDVNSKMLGSVVFVSSIASRFGAKGFSAYCASKAALDGLMKALAVELAPEVRVNSVLPGSVRTPMTEAMFDDPANAERLMRDYPLGVGLPSDIADAVAFLMSDQARWITGHQMVVDGGRSVNISA</sequence>
<gene>
    <name evidence="4" type="ORF">ACFQDP_08090</name>
</gene>
<evidence type="ECO:0000256" key="2">
    <source>
        <dbReference type="ARBA" id="ARBA00023002"/>
    </source>
</evidence>
<evidence type="ECO:0000256" key="1">
    <source>
        <dbReference type="ARBA" id="ARBA00006484"/>
    </source>
</evidence>
<dbReference type="PANTHER" id="PTHR43639">
    <property type="entry name" value="OXIDOREDUCTASE, SHORT-CHAIN DEHYDROGENASE/REDUCTASE FAMILY (AFU_ORTHOLOGUE AFUA_5G02870)"/>
    <property type="match status" value="1"/>
</dbReference>
<protein>
    <submittedName>
        <fullName evidence="4">SDR family NAD(P)-dependent oxidoreductase</fullName>
        <ecNumber evidence="4">1.1.1.-</ecNumber>
    </submittedName>
</protein>
<dbReference type="InterPro" id="IPR036291">
    <property type="entry name" value="NAD(P)-bd_dom_sf"/>
</dbReference>
<feature type="domain" description="Ketoreductase" evidence="3">
    <location>
        <begin position="8"/>
        <end position="182"/>
    </location>
</feature>
<accession>A0ABW1WPS3</accession>
<dbReference type="RefSeq" id="WP_378739495.1">
    <property type="nucleotide sequence ID" value="NZ_JBHSTT010000027.1"/>
</dbReference>
<dbReference type="PRINTS" id="PR00081">
    <property type="entry name" value="GDHRDH"/>
</dbReference>
<organism evidence="4 5">
    <name type="scientific">Methylorubrum zatmanii</name>
    <dbReference type="NCBI Taxonomy" id="29429"/>
    <lineage>
        <taxon>Bacteria</taxon>
        <taxon>Pseudomonadati</taxon>
        <taxon>Pseudomonadota</taxon>
        <taxon>Alphaproteobacteria</taxon>
        <taxon>Hyphomicrobiales</taxon>
        <taxon>Methylobacteriaceae</taxon>
        <taxon>Methylorubrum</taxon>
    </lineage>
</organism>
<dbReference type="CDD" id="cd05233">
    <property type="entry name" value="SDR_c"/>
    <property type="match status" value="1"/>
</dbReference>
<reference evidence="5" key="1">
    <citation type="journal article" date="2019" name="Int. J. Syst. Evol. Microbiol.">
        <title>The Global Catalogue of Microorganisms (GCM) 10K type strain sequencing project: providing services to taxonomists for standard genome sequencing and annotation.</title>
        <authorList>
            <consortium name="The Broad Institute Genomics Platform"/>
            <consortium name="The Broad Institute Genome Sequencing Center for Infectious Disease"/>
            <person name="Wu L."/>
            <person name="Ma J."/>
        </authorList>
    </citation>
    <scope>NUCLEOTIDE SEQUENCE [LARGE SCALE GENOMIC DNA]</scope>
    <source>
        <strain evidence="5">CCUG 36916</strain>
    </source>
</reference>
<dbReference type="InterPro" id="IPR002347">
    <property type="entry name" value="SDR_fam"/>
</dbReference>
<keyword evidence="2 4" id="KW-0560">Oxidoreductase</keyword>
<evidence type="ECO:0000313" key="5">
    <source>
        <dbReference type="Proteomes" id="UP001596237"/>
    </source>
</evidence>